<dbReference type="Gene3D" id="3.40.50.10610">
    <property type="entry name" value="ABC-type transport auxiliary lipoprotein component"/>
    <property type="match status" value="1"/>
</dbReference>
<dbReference type="InterPro" id="IPR005586">
    <property type="entry name" value="ABC_trans_aux"/>
</dbReference>
<dbReference type="Pfam" id="PF03886">
    <property type="entry name" value="ABC_trans_aux"/>
    <property type="match status" value="1"/>
</dbReference>
<dbReference type="OrthoDB" id="9808689at2"/>
<feature type="chain" id="PRO_5007812112" evidence="1">
    <location>
        <begin position="22"/>
        <end position="205"/>
    </location>
</feature>
<sequence length="205" mass="21653">MNPIRPALLALALLLMSGCGALTAVSEASAPRDAYTLSPVVAASAPAAGRGHLVVELPSSAGALANDRILIKPVAFQAQYLPDAQWSEPAPALVQTLLVTSFQNLGGFRLVGRTGAGLMPDYTLMTELQEFHAQPAGPDAKPLDIHVSAMMTLIRESDRRIIGSHRFATTALVQTDQSADIVQGFDSALQTLLREAVVWTGAQAR</sequence>
<reference evidence="3 4" key="1">
    <citation type="submission" date="2015-09" db="EMBL/GenBank/DDBJ databases">
        <title>Complete genome sequence of Defluviimonas alba cai42t isolated from an oilfield in Xinjiang.</title>
        <authorList>
            <person name="Geng S."/>
            <person name="Pan X."/>
            <person name="Wu X."/>
        </authorList>
    </citation>
    <scope>NUCLEOTIDE SEQUENCE [LARGE SCALE GENOMIC DNA]</scope>
    <source>
        <strain evidence="4">cai42</strain>
    </source>
</reference>
<dbReference type="STRING" id="1335048.AKL17_2281"/>
<dbReference type="EMBL" id="CP012661">
    <property type="protein sequence ID" value="AMY69527.1"/>
    <property type="molecule type" value="Genomic_DNA"/>
</dbReference>
<dbReference type="SUPFAM" id="SSF159594">
    <property type="entry name" value="XCC0632-like"/>
    <property type="match status" value="1"/>
</dbReference>
<name>A0A159Z335_9RHOB</name>
<dbReference type="AlphaFoldDB" id="A0A159Z335"/>
<dbReference type="RefSeq" id="WP_066813287.1">
    <property type="nucleotide sequence ID" value="NZ_CP012661.1"/>
</dbReference>
<feature type="domain" description="ABC-type transport auxiliary lipoprotein component" evidence="2">
    <location>
        <begin position="35"/>
        <end position="195"/>
    </location>
</feature>
<evidence type="ECO:0000259" key="2">
    <source>
        <dbReference type="Pfam" id="PF03886"/>
    </source>
</evidence>
<evidence type="ECO:0000313" key="3">
    <source>
        <dbReference type="EMBL" id="AMY69527.1"/>
    </source>
</evidence>
<organism evidence="3 4">
    <name type="scientific">Frigidibacter mobilis</name>
    <dbReference type="NCBI Taxonomy" id="1335048"/>
    <lineage>
        <taxon>Bacteria</taxon>
        <taxon>Pseudomonadati</taxon>
        <taxon>Pseudomonadota</taxon>
        <taxon>Alphaproteobacteria</taxon>
        <taxon>Rhodobacterales</taxon>
        <taxon>Paracoccaceae</taxon>
        <taxon>Frigidibacter</taxon>
    </lineage>
</organism>
<dbReference type="PROSITE" id="PS51257">
    <property type="entry name" value="PROKAR_LIPOPROTEIN"/>
    <property type="match status" value="1"/>
</dbReference>
<dbReference type="Proteomes" id="UP000076128">
    <property type="component" value="Chromosome"/>
</dbReference>
<keyword evidence="4" id="KW-1185">Reference proteome</keyword>
<dbReference type="KEGG" id="daa:AKL17_2281"/>
<evidence type="ECO:0000313" key="4">
    <source>
        <dbReference type="Proteomes" id="UP000076128"/>
    </source>
</evidence>
<feature type="signal peptide" evidence="1">
    <location>
        <begin position="1"/>
        <end position="21"/>
    </location>
</feature>
<proteinExistence type="predicted"/>
<keyword evidence="1" id="KW-0732">Signal</keyword>
<gene>
    <name evidence="3" type="ORF">AKL17_2281</name>
</gene>
<evidence type="ECO:0000256" key="1">
    <source>
        <dbReference type="SAM" id="SignalP"/>
    </source>
</evidence>
<protein>
    <submittedName>
        <fullName evidence="3">ABC-type uncharacterized transport system auxiliary component-like protein</fullName>
    </submittedName>
</protein>
<accession>A0A159Z335</accession>